<dbReference type="STRING" id="1499967.U27_01175"/>
<dbReference type="InterPro" id="IPR028082">
    <property type="entry name" value="Peripla_BP_I"/>
</dbReference>
<dbReference type="SUPFAM" id="SSF53822">
    <property type="entry name" value="Periplasmic binding protein-like I"/>
    <property type="match status" value="1"/>
</dbReference>
<evidence type="ECO:0000313" key="8">
    <source>
        <dbReference type="Proteomes" id="UP000030661"/>
    </source>
</evidence>
<protein>
    <submittedName>
        <fullName evidence="7">Extracellular ligand-binding receptor</fullName>
    </submittedName>
</protein>
<dbReference type="CDD" id="cd19981">
    <property type="entry name" value="PBP1_ABC_HAAT-like"/>
    <property type="match status" value="1"/>
</dbReference>
<dbReference type="Pfam" id="PF13458">
    <property type="entry name" value="Peripla_BP_6"/>
    <property type="match status" value="1"/>
</dbReference>
<evidence type="ECO:0000259" key="6">
    <source>
        <dbReference type="Pfam" id="PF13458"/>
    </source>
</evidence>
<dbReference type="EMBL" id="DF820478">
    <property type="protein sequence ID" value="GAK61275.1"/>
    <property type="molecule type" value="Genomic_DNA"/>
</dbReference>
<dbReference type="HOGENOM" id="CLU_027128_6_2_0"/>
<keyword evidence="2" id="KW-0813">Transport</keyword>
<gene>
    <name evidence="7" type="ORF">U27_01175</name>
</gene>
<evidence type="ECO:0000256" key="2">
    <source>
        <dbReference type="ARBA" id="ARBA00022448"/>
    </source>
</evidence>
<dbReference type="Gene3D" id="3.40.50.2300">
    <property type="match status" value="2"/>
</dbReference>
<dbReference type="GO" id="GO:0006865">
    <property type="term" value="P:amino acid transport"/>
    <property type="evidence" value="ECO:0007669"/>
    <property type="project" value="UniProtKB-KW"/>
</dbReference>
<feature type="chain" id="PRO_5001755567" evidence="5">
    <location>
        <begin position="25"/>
        <end position="385"/>
    </location>
</feature>
<dbReference type="InterPro" id="IPR000709">
    <property type="entry name" value="Leu_Ile_Val-bd"/>
</dbReference>
<dbReference type="PANTHER" id="PTHR30483:SF6">
    <property type="entry name" value="PERIPLASMIC BINDING PROTEIN OF ABC TRANSPORTER FOR NATURAL AMINO ACIDS"/>
    <property type="match status" value="1"/>
</dbReference>
<dbReference type="PANTHER" id="PTHR30483">
    <property type="entry name" value="LEUCINE-SPECIFIC-BINDING PROTEIN"/>
    <property type="match status" value="1"/>
</dbReference>
<evidence type="ECO:0000256" key="3">
    <source>
        <dbReference type="ARBA" id="ARBA00022729"/>
    </source>
</evidence>
<dbReference type="AlphaFoldDB" id="A0A081C9M0"/>
<evidence type="ECO:0000313" key="7">
    <source>
        <dbReference type="EMBL" id="GAK61275.1"/>
    </source>
</evidence>
<dbReference type="InterPro" id="IPR028081">
    <property type="entry name" value="Leu-bd"/>
</dbReference>
<dbReference type="PRINTS" id="PR00337">
    <property type="entry name" value="LEUILEVALBP"/>
</dbReference>
<evidence type="ECO:0000256" key="4">
    <source>
        <dbReference type="ARBA" id="ARBA00022970"/>
    </source>
</evidence>
<sequence>MKRFMFSVVLLLSCALILPASIFAQETIKIGFFAPLTGFAAADGTSAKQAVDLAVKAVNASGGVLGKQIELVSYDDRHDSKEAVAVANKLIEKDQVVAVASGSYSMPTRVTAPIFQRAGIPMVAGYAVHPDVTKAGDFIFRVGYLAEVEGGAAADVAVKLLNAKKLAVLTMDNDFGRSLAVAFKKRAEQLGAEIVSDNIYALGEKDFTPLLTKVKDANPELLYTSGYYNEAALISKQAKDLGLEAQILGEEGFDSPKFIELAGDAANGVVFTTNLNREDPRPFVQEFLKQYREAYGIEPDMVGASSYDAFMVVVEGIKQAGSTDAQAIRTAIANLKDYDGVTGKVSSFNAIGEVMKPVQVQIVKDGEFKHFGEIDDPEVITPPAE</sequence>
<dbReference type="InterPro" id="IPR051010">
    <property type="entry name" value="BCAA_transport"/>
</dbReference>
<feature type="signal peptide" evidence="5">
    <location>
        <begin position="1"/>
        <end position="24"/>
    </location>
</feature>
<keyword evidence="7" id="KW-0675">Receptor</keyword>
<keyword evidence="4" id="KW-0029">Amino-acid transport</keyword>
<proteinExistence type="inferred from homology"/>
<keyword evidence="8" id="KW-1185">Reference proteome</keyword>
<keyword evidence="3 5" id="KW-0732">Signal</keyword>
<evidence type="ECO:0000256" key="1">
    <source>
        <dbReference type="ARBA" id="ARBA00010062"/>
    </source>
</evidence>
<name>A0A081C9M0_VECG1</name>
<accession>A0A081C9M0</accession>
<feature type="domain" description="Leucine-binding protein" evidence="6">
    <location>
        <begin position="27"/>
        <end position="366"/>
    </location>
</feature>
<reference evidence="7" key="1">
    <citation type="journal article" date="2015" name="PeerJ">
        <title>First genomic representation of candidate bacterial phylum KSB3 points to enhanced environmental sensing as a trigger of wastewater bulking.</title>
        <authorList>
            <person name="Sekiguchi Y."/>
            <person name="Ohashi A."/>
            <person name="Parks D.H."/>
            <person name="Yamauchi T."/>
            <person name="Tyson G.W."/>
            <person name="Hugenholtz P."/>
        </authorList>
    </citation>
    <scope>NUCLEOTIDE SEQUENCE [LARGE SCALE GENOMIC DNA]</scope>
</reference>
<dbReference type="Proteomes" id="UP000030661">
    <property type="component" value="Unassembled WGS sequence"/>
</dbReference>
<organism evidence="7">
    <name type="scientific">Vecturithrix granuli</name>
    <dbReference type="NCBI Taxonomy" id="1499967"/>
    <lineage>
        <taxon>Bacteria</taxon>
        <taxon>Candidatus Moduliflexota</taxon>
        <taxon>Candidatus Vecturitrichia</taxon>
        <taxon>Candidatus Vecturitrichales</taxon>
        <taxon>Candidatus Vecturitrichaceae</taxon>
        <taxon>Candidatus Vecturithrix</taxon>
    </lineage>
</organism>
<dbReference type="eggNOG" id="COG0683">
    <property type="taxonomic scope" value="Bacteria"/>
</dbReference>
<evidence type="ECO:0000256" key="5">
    <source>
        <dbReference type="SAM" id="SignalP"/>
    </source>
</evidence>
<comment type="similarity">
    <text evidence="1">Belongs to the leucine-binding protein family.</text>
</comment>